<proteinExistence type="predicted"/>
<evidence type="ECO:0000259" key="5">
    <source>
        <dbReference type="PROSITE" id="PS50977"/>
    </source>
</evidence>
<dbReference type="AlphaFoldDB" id="A0A3N3DTG3"/>
<organism evidence="6 7">
    <name type="scientific">Vibrio ponticus</name>
    <dbReference type="NCBI Taxonomy" id="265668"/>
    <lineage>
        <taxon>Bacteria</taxon>
        <taxon>Pseudomonadati</taxon>
        <taxon>Pseudomonadota</taxon>
        <taxon>Gammaproteobacteria</taxon>
        <taxon>Vibrionales</taxon>
        <taxon>Vibrionaceae</taxon>
        <taxon>Vibrio</taxon>
    </lineage>
</organism>
<evidence type="ECO:0000256" key="3">
    <source>
        <dbReference type="ARBA" id="ARBA00023163"/>
    </source>
</evidence>
<reference evidence="6 7" key="1">
    <citation type="submission" date="2018-11" db="EMBL/GenBank/DDBJ databases">
        <title>Vibrio ponticus strain CAIM 1751 pathogenic for the snapper Lutjanus guttatus.</title>
        <authorList>
            <person name="Soto-Rodriguez S."/>
            <person name="Lozano-Olvera R."/>
            <person name="Gomez-Gil B."/>
        </authorList>
    </citation>
    <scope>NUCLEOTIDE SEQUENCE [LARGE SCALE GENOMIC DNA]</scope>
    <source>
        <strain evidence="6 7">CAIM 1751</strain>
    </source>
</reference>
<dbReference type="Proteomes" id="UP000278792">
    <property type="component" value="Unassembled WGS sequence"/>
</dbReference>
<keyword evidence="2 4" id="KW-0238">DNA-binding</keyword>
<evidence type="ECO:0000256" key="1">
    <source>
        <dbReference type="ARBA" id="ARBA00023015"/>
    </source>
</evidence>
<evidence type="ECO:0000256" key="4">
    <source>
        <dbReference type="PROSITE-ProRule" id="PRU00335"/>
    </source>
</evidence>
<dbReference type="GO" id="GO:0045892">
    <property type="term" value="P:negative regulation of DNA-templated transcription"/>
    <property type="evidence" value="ECO:0007669"/>
    <property type="project" value="InterPro"/>
</dbReference>
<evidence type="ECO:0000313" key="7">
    <source>
        <dbReference type="Proteomes" id="UP000278792"/>
    </source>
</evidence>
<gene>
    <name evidence="6" type="ORF">EGH82_22865</name>
</gene>
<dbReference type="InterPro" id="IPR009057">
    <property type="entry name" value="Homeodomain-like_sf"/>
</dbReference>
<feature type="domain" description="HTH tetR-type" evidence="5">
    <location>
        <begin position="17"/>
        <end position="76"/>
    </location>
</feature>
<protein>
    <submittedName>
        <fullName evidence="6">TetR/AcrR family transcriptional regulator</fullName>
    </submittedName>
</protein>
<sequence>MSVKNKSRGRPSGVTGRLNRDSIMIQAKRMMLDQGKVPSIRNLAAELDVDAMAIYHYYANKNDLLESITVSLIDQIYQPQQGASWQQELNRLAWSYLELLQRYSGLLDTLLSMKLEGPANRFEQHFNAIVDELKLPAEHQQNALHLLVDYLHGVALAMKCNQTQVKITLEMIEGPLNLICDSIYRKDV</sequence>
<keyword evidence="1" id="KW-0805">Transcription regulation</keyword>
<dbReference type="Gene3D" id="1.10.357.10">
    <property type="entry name" value="Tetracycline Repressor, domain 2"/>
    <property type="match status" value="1"/>
</dbReference>
<dbReference type="PROSITE" id="PS50977">
    <property type="entry name" value="HTH_TETR_2"/>
    <property type="match status" value="1"/>
</dbReference>
<evidence type="ECO:0000313" key="6">
    <source>
        <dbReference type="EMBL" id="ROV57488.1"/>
    </source>
</evidence>
<accession>A0A3N3DTG3</accession>
<dbReference type="Pfam" id="PF02909">
    <property type="entry name" value="TetR_C_1"/>
    <property type="match status" value="1"/>
</dbReference>
<name>A0A3N3DTG3_9VIBR</name>
<dbReference type="GO" id="GO:0003677">
    <property type="term" value="F:DNA binding"/>
    <property type="evidence" value="ECO:0007669"/>
    <property type="project" value="UniProtKB-UniRule"/>
</dbReference>
<evidence type="ECO:0000256" key="2">
    <source>
        <dbReference type="ARBA" id="ARBA00023125"/>
    </source>
</evidence>
<dbReference type="SUPFAM" id="SSF48498">
    <property type="entry name" value="Tetracyclin repressor-like, C-terminal domain"/>
    <property type="match status" value="1"/>
</dbReference>
<dbReference type="RefSeq" id="WP_123783840.1">
    <property type="nucleotide sequence ID" value="NZ_RKIK01000149.1"/>
</dbReference>
<dbReference type="InterPro" id="IPR004111">
    <property type="entry name" value="Repressor_TetR_C"/>
</dbReference>
<dbReference type="SUPFAM" id="SSF46689">
    <property type="entry name" value="Homeodomain-like"/>
    <property type="match status" value="1"/>
</dbReference>
<keyword evidence="3" id="KW-0804">Transcription</keyword>
<dbReference type="EMBL" id="RKIK01000149">
    <property type="protein sequence ID" value="ROV57488.1"/>
    <property type="molecule type" value="Genomic_DNA"/>
</dbReference>
<dbReference type="InterPro" id="IPR036271">
    <property type="entry name" value="Tet_transcr_reg_TetR-rel_C_sf"/>
</dbReference>
<comment type="caution">
    <text evidence="6">The sequence shown here is derived from an EMBL/GenBank/DDBJ whole genome shotgun (WGS) entry which is preliminary data.</text>
</comment>
<feature type="DNA-binding region" description="H-T-H motif" evidence="4">
    <location>
        <begin position="39"/>
        <end position="58"/>
    </location>
</feature>
<dbReference type="InterPro" id="IPR001647">
    <property type="entry name" value="HTH_TetR"/>
</dbReference>